<proteinExistence type="predicted"/>
<gene>
    <name evidence="2" type="ORF">MPLG2_2592</name>
</gene>
<sequence>MALYARPSWQLTRQVTTDVFVVVWTGVWWLAGRALDGVIRGLASPSRAIQDAAGSMQDGFEEAARSVETVPLAGPTLRKPFDAAASGLQQVWQSAHDQVVGIEQVATMTGLLTFAIPVAIILALWLPVRIRFIRNSRATARFISTQPNLELLALRALATQPFHRLAQVSNDPLAAWRDGDEQVIDALAELELRRNGLRRPRVARLPDPPAIEGRTQPS</sequence>
<evidence type="ECO:0000313" key="3">
    <source>
        <dbReference type="Proteomes" id="UP000238164"/>
    </source>
</evidence>
<dbReference type="OrthoDB" id="5198533at2"/>
<dbReference type="KEGG" id="mgg:MPLG2_2592"/>
<evidence type="ECO:0000313" key="2">
    <source>
        <dbReference type="EMBL" id="SPD87622.1"/>
    </source>
</evidence>
<dbReference type="AlphaFoldDB" id="A0A2N9JJ80"/>
<dbReference type="RefSeq" id="WP_105186314.1">
    <property type="nucleotide sequence ID" value="NZ_BAAAGO010000031.1"/>
</dbReference>
<keyword evidence="1" id="KW-0812">Transmembrane</keyword>
<keyword evidence="1" id="KW-1133">Transmembrane helix</keyword>
<reference evidence="2 3" key="1">
    <citation type="submission" date="2018-02" db="EMBL/GenBank/DDBJ databases">
        <authorList>
            <person name="Cohen D.B."/>
            <person name="Kent A.D."/>
        </authorList>
    </citation>
    <scope>NUCLEOTIDE SEQUENCE [LARGE SCALE GENOMIC DNA]</scope>
    <source>
        <strain evidence="2">1</strain>
    </source>
</reference>
<keyword evidence="1" id="KW-0472">Membrane</keyword>
<name>A0A2N9JJ80_9ACTN</name>
<protein>
    <submittedName>
        <fullName evidence="2">Uncharacterized protein</fullName>
    </submittedName>
</protein>
<keyword evidence="3" id="KW-1185">Reference proteome</keyword>
<evidence type="ECO:0000256" key="1">
    <source>
        <dbReference type="SAM" id="Phobius"/>
    </source>
</evidence>
<accession>A0A2N9JJ80</accession>
<dbReference type="EMBL" id="LT985188">
    <property type="protein sequence ID" value="SPD87622.1"/>
    <property type="molecule type" value="Genomic_DNA"/>
</dbReference>
<dbReference type="Proteomes" id="UP000238164">
    <property type="component" value="Chromosome 1"/>
</dbReference>
<organism evidence="2 3">
    <name type="scientific">Micropruina glycogenica</name>
    <dbReference type="NCBI Taxonomy" id="75385"/>
    <lineage>
        <taxon>Bacteria</taxon>
        <taxon>Bacillati</taxon>
        <taxon>Actinomycetota</taxon>
        <taxon>Actinomycetes</taxon>
        <taxon>Propionibacteriales</taxon>
        <taxon>Nocardioidaceae</taxon>
        <taxon>Micropruina</taxon>
    </lineage>
</organism>
<feature type="transmembrane region" description="Helical" evidence="1">
    <location>
        <begin position="105"/>
        <end position="128"/>
    </location>
</feature>